<feature type="compositionally biased region" description="Polar residues" evidence="1">
    <location>
        <begin position="88"/>
        <end position="100"/>
    </location>
</feature>
<evidence type="ECO:0000313" key="3">
    <source>
        <dbReference type="Proteomes" id="UP000440578"/>
    </source>
</evidence>
<sequence>MSQYGRKRSASCREETQSSSAWEPASKRLRSLVHQMRSLSLGDLPWSRRKVVLDVRPPDPPPTPDATPLPEPAAAAQAAPEPRRGSYTAVNHSCSFSVPSPSLGGTDCPSYGGGQGAKRTEDEPSGSRAKKARNRMRLGQNGVVMTFLLHRADALHVNCDSGPEIPAQGGGGERASARLQFNNIASMTGVSCEAVDTR</sequence>
<feature type="region of interest" description="Disordered" evidence="1">
    <location>
        <begin position="38"/>
        <end position="133"/>
    </location>
</feature>
<organism evidence="2 3">
    <name type="scientific">Amphibalanus amphitrite</name>
    <name type="common">Striped barnacle</name>
    <name type="synonym">Balanus amphitrite</name>
    <dbReference type="NCBI Taxonomy" id="1232801"/>
    <lineage>
        <taxon>Eukaryota</taxon>
        <taxon>Metazoa</taxon>
        <taxon>Ecdysozoa</taxon>
        <taxon>Arthropoda</taxon>
        <taxon>Crustacea</taxon>
        <taxon>Multicrustacea</taxon>
        <taxon>Cirripedia</taxon>
        <taxon>Thoracica</taxon>
        <taxon>Thoracicalcarea</taxon>
        <taxon>Balanomorpha</taxon>
        <taxon>Balanoidea</taxon>
        <taxon>Balanidae</taxon>
        <taxon>Amphibalaninae</taxon>
        <taxon>Amphibalanus</taxon>
    </lineage>
</organism>
<name>A0A6A4XCZ3_AMPAM</name>
<gene>
    <name evidence="2" type="ORF">FJT64_016379</name>
</gene>
<dbReference type="Proteomes" id="UP000440578">
    <property type="component" value="Unassembled WGS sequence"/>
</dbReference>
<accession>A0A6A4XCZ3</accession>
<keyword evidence="3" id="KW-1185">Reference proteome</keyword>
<dbReference type="EMBL" id="VIIS01000122">
    <property type="protein sequence ID" value="KAF0313008.1"/>
    <property type="molecule type" value="Genomic_DNA"/>
</dbReference>
<proteinExistence type="predicted"/>
<protein>
    <submittedName>
        <fullName evidence="2">Uncharacterized protein</fullName>
    </submittedName>
</protein>
<feature type="compositionally biased region" description="Basic residues" evidence="1">
    <location>
        <begin position="1"/>
        <end position="10"/>
    </location>
</feature>
<evidence type="ECO:0000313" key="2">
    <source>
        <dbReference type="EMBL" id="KAF0313008.1"/>
    </source>
</evidence>
<feature type="region of interest" description="Disordered" evidence="1">
    <location>
        <begin position="1"/>
        <end position="26"/>
    </location>
</feature>
<dbReference type="AlphaFoldDB" id="A0A6A4XCZ3"/>
<evidence type="ECO:0000256" key="1">
    <source>
        <dbReference type="SAM" id="MobiDB-lite"/>
    </source>
</evidence>
<comment type="caution">
    <text evidence="2">The sequence shown here is derived from an EMBL/GenBank/DDBJ whole genome shotgun (WGS) entry which is preliminary data.</text>
</comment>
<feature type="compositionally biased region" description="Pro residues" evidence="1">
    <location>
        <begin position="58"/>
        <end position="71"/>
    </location>
</feature>
<reference evidence="2 3" key="1">
    <citation type="submission" date="2019-07" db="EMBL/GenBank/DDBJ databases">
        <title>Draft genome assembly of a fouling barnacle, Amphibalanus amphitrite (Darwin, 1854): The first reference genome for Thecostraca.</title>
        <authorList>
            <person name="Kim W."/>
        </authorList>
    </citation>
    <scope>NUCLEOTIDE SEQUENCE [LARGE SCALE GENOMIC DNA]</scope>
    <source>
        <strain evidence="2">SNU_AA5</strain>
        <tissue evidence="2">Soma without cirri and trophi</tissue>
    </source>
</reference>